<feature type="domain" description="ABC transmembrane type-1" evidence="8">
    <location>
        <begin position="217"/>
        <end position="407"/>
    </location>
</feature>
<comment type="caution">
    <text evidence="9">The sequence shown here is derived from an EMBL/GenBank/DDBJ whole genome shotgun (WGS) entry which is preliminary data.</text>
</comment>
<dbReference type="InterPro" id="IPR000515">
    <property type="entry name" value="MetI-like"/>
</dbReference>
<dbReference type="PROSITE" id="PS50928">
    <property type="entry name" value="ABC_TM1"/>
    <property type="match status" value="1"/>
</dbReference>
<keyword evidence="5 7" id="KW-1133">Transmembrane helix</keyword>
<gene>
    <name evidence="9" type="ORF">AU468_03375</name>
</gene>
<dbReference type="Proteomes" id="UP000237350">
    <property type="component" value="Unassembled WGS sequence"/>
</dbReference>
<comment type="similarity">
    <text evidence="7">Belongs to the binding-protein-dependent transport system permease family.</text>
</comment>
<organism evidence="9 10">
    <name type="scientific">Alkalispirochaeta sphaeroplastigenens</name>
    <dbReference type="NCBI Taxonomy" id="1187066"/>
    <lineage>
        <taxon>Bacteria</taxon>
        <taxon>Pseudomonadati</taxon>
        <taxon>Spirochaetota</taxon>
        <taxon>Spirochaetia</taxon>
        <taxon>Spirochaetales</taxon>
        <taxon>Spirochaetaceae</taxon>
        <taxon>Alkalispirochaeta</taxon>
    </lineage>
</organism>
<dbReference type="InterPro" id="IPR035906">
    <property type="entry name" value="MetI-like_sf"/>
</dbReference>
<keyword evidence="10" id="KW-1185">Reference proteome</keyword>
<evidence type="ECO:0000256" key="5">
    <source>
        <dbReference type="ARBA" id="ARBA00022989"/>
    </source>
</evidence>
<evidence type="ECO:0000256" key="6">
    <source>
        <dbReference type="ARBA" id="ARBA00023136"/>
    </source>
</evidence>
<dbReference type="GO" id="GO:0005886">
    <property type="term" value="C:plasma membrane"/>
    <property type="evidence" value="ECO:0007669"/>
    <property type="project" value="UniProtKB-SubCell"/>
</dbReference>
<evidence type="ECO:0000256" key="2">
    <source>
        <dbReference type="ARBA" id="ARBA00022448"/>
    </source>
</evidence>
<evidence type="ECO:0000256" key="3">
    <source>
        <dbReference type="ARBA" id="ARBA00022475"/>
    </source>
</evidence>
<dbReference type="CDD" id="cd06261">
    <property type="entry name" value="TM_PBP2"/>
    <property type="match status" value="1"/>
</dbReference>
<dbReference type="GO" id="GO:0055085">
    <property type="term" value="P:transmembrane transport"/>
    <property type="evidence" value="ECO:0007669"/>
    <property type="project" value="InterPro"/>
</dbReference>
<dbReference type="SUPFAM" id="SSF161098">
    <property type="entry name" value="MetI-like"/>
    <property type="match status" value="1"/>
</dbReference>
<evidence type="ECO:0000313" key="9">
    <source>
        <dbReference type="EMBL" id="POR04289.1"/>
    </source>
</evidence>
<dbReference type="InterPro" id="IPR050901">
    <property type="entry name" value="BP-dep_ABC_trans_perm"/>
</dbReference>
<evidence type="ECO:0000259" key="8">
    <source>
        <dbReference type="PROSITE" id="PS50928"/>
    </source>
</evidence>
<keyword evidence="2 7" id="KW-0813">Transport</keyword>
<keyword evidence="3" id="KW-1003">Cell membrane</keyword>
<feature type="transmembrane region" description="Helical" evidence="7">
    <location>
        <begin position="252"/>
        <end position="274"/>
    </location>
</feature>
<dbReference type="Gene3D" id="1.10.3720.10">
    <property type="entry name" value="MetI-like"/>
    <property type="match status" value="1"/>
</dbReference>
<feature type="transmembrane region" description="Helical" evidence="7">
    <location>
        <begin position="216"/>
        <end position="240"/>
    </location>
</feature>
<comment type="subcellular location">
    <subcellularLocation>
        <location evidence="1 7">Cell membrane</location>
        <topology evidence="1 7">Multi-pass membrane protein</topology>
    </subcellularLocation>
</comment>
<evidence type="ECO:0000256" key="7">
    <source>
        <dbReference type="RuleBase" id="RU363032"/>
    </source>
</evidence>
<accession>A0A2S4JXN9</accession>
<evidence type="ECO:0000256" key="4">
    <source>
        <dbReference type="ARBA" id="ARBA00022692"/>
    </source>
</evidence>
<protein>
    <submittedName>
        <fullName evidence="9">ABC transporter permease</fullName>
    </submittedName>
</protein>
<dbReference type="AlphaFoldDB" id="A0A2S4JXN9"/>
<sequence length="422" mass="45879">MNNSSSAPVPQYRPAPQGGLCAALLGGLVTAVTLSVWALVATLGSSQVISFSLLPLVVAGILPGWAVILLRWRLPRATHRASWIVGALAGLPWVLSGWLLPAEPSFQMSPVLMVQQVAAFALAGRLTAGALGGIPARGIRKDHLETLAVRLIRGGGLIFFVWIVVFPFLFMVSSSLKSRADYLRDPINLGVNLLQAPEELFHGYLQVLGRFGFGRYILNSSIIAVATVFFALVPAILGAYAVTRLRFPGRAVLSRAILLIYMFPAIVLVIPLYSVFTQLGLRDTRLGLLIVYAAMTIPVALYMLRSYFQSLPADLEEAGLIDGLTRVGVIWKITIPLSMPAIASVGLYVFMIAWNEFLFAFMFLDTPEIFTLSRGMIMLDDQEVPRQFLMAGATVITVPIMILFFRFQRLLVGGLTAGGVKG</sequence>
<dbReference type="OrthoDB" id="9794684at2"/>
<keyword evidence="4 7" id="KW-0812">Transmembrane</keyword>
<feature type="transmembrane region" description="Helical" evidence="7">
    <location>
        <begin position="82"/>
        <end position="100"/>
    </location>
</feature>
<feature type="transmembrane region" description="Helical" evidence="7">
    <location>
        <begin position="384"/>
        <end position="405"/>
    </location>
</feature>
<feature type="transmembrane region" description="Helical" evidence="7">
    <location>
        <begin position="112"/>
        <end position="134"/>
    </location>
</feature>
<dbReference type="EMBL" id="LPWH01000019">
    <property type="protein sequence ID" value="POR04289.1"/>
    <property type="molecule type" value="Genomic_DNA"/>
</dbReference>
<feature type="transmembrane region" description="Helical" evidence="7">
    <location>
        <begin position="49"/>
        <end position="70"/>
    </location>
</feature>
<dbReference type="Pfam" id="PF00528">
    <property type="entry name" value="BPD_transp_1"/>
    <property type="match status" value="1"/>
</dbReference>
<evidence type="ECO:0000256" key="1">
    <source>
        <dbReference type="ARBA" id="ARBA00004651"/>
    </source>
</evidence>
<evidence type="ECO:0000313" key="10">
    <source>
        <dbReference type="Proteomes" id="UP000237350"/>
    </source>
</evidence>
<proteinExistence type="inferred from homology"/>
<dbReference type="PANTHER" id="PTHR32243:SF18">
    <property type="entry name" value="INNER MEMBRANE ABC TRANSPORTER PERMEASE PROTEIN YCJP"/>
    <property type="match status" value="1"/>
</dbReference>
<feature type="transmembrane region" description="Helical" evidence="7">
    <location>
        <begin position="155"/>
        <end position="176"/>
    </location>
</feature>
<feature type="transmembrane region" description="Helical" evidence="7">
    <location>
        <begin position="286"/>
        <end position="304"/>
    </location>
</feature>
<reference evidence="10" key="1">
    <citation type="submission" date="2015-12" db="EMBL/GenBank/DDBJ databases">
        <authorList>
            <person name="Lodha T.D."/>
            <person name="Chintalapati S."/>
            <person name="Chintalapati V.R."/>
            <person name="Sravanthi T."/>
        </authorList>
    </citation>
    <scope>NUCLEOTIDE SEQUENCE [LARGE SCALE GENOMIC DNA]</scope>
    <source>
        <strain evidence="10">JC133</strain>
    </source>
</reference>
<dbReference type="PANTHER" id="PTHR32243">
    <property type="entry name" value="MALTOSE TRANSPORT SYSTEM PERMEASE-RELATED"/>
    <property type="match status" value="1"/>
</dbReference>
<feature type="transmembrane region" description="Helical" evidence="7">
    <location>
        <begin position="20"/>
        <end position="43"/>
    </location>
</feature>
<keyword evidence="6 7" id="KW-0472">Membrane</keyword>
<name>A0A2S4JXN9_9SPIO</name>